<keyword evidence="1" id="KW-0472">Membrane</keyword>
<dbReference type="EMBL" id="JAAKZH010000001">
    <property type="protein sequence ID" value="NGO63030.1"/>
    <property type="molecule type" value="Genomic_DNA"/>
</dbReference>
<proteinExistence type="predicted"/>
<dbReference type="AlphaFoldDB" id="A0A6M1S1P8"/>
<sequence>MGEIRGEKIRFRKEDFIPLHELPSAGAEDPIIVHCPPRSTLAGGVGRWSLGMLAFFLLMAGSLFALVESGSLDSVLSNFARSALNAAVEPAYRADIGGTAIRFAEGFQLAIEARDVSLVGEADSSPIAQTKSVRLILDPLALLAGHVRVREIESEGVALDARLLPASEPLDLSKLRVDSIPAVLENSFLQLDMVQSFIAKGGLDRMRVGGLEISSTSVSGGPLTISVDDLALERGKDNSLSIYGAISINGQQTELTALTVNDGGRAQSLTMRIADLRLTPFMLKRDKTGSPRQGLDGSSEVIISARRAGDGHPPSMSLTLNSQAGTFYFDGNPQELTRAQMSFGYDFAKDTLEIAPNSRMEFGPMVLPLSGGLIDLDRLPGNTVGGSGFGIDLLVSEGLASVPAAGEAPFPFSLKVFGRYVNEAKELQLDTLSVSTPSGTMDGNLRIRFGGTGPEIQFDALVNNMRSGVIKQLWPYWMADKPRKWVLANVFGGTVTRGQISVFIPQNRLSVEPKPLHLDANELNINFDIVDARMNVTGEIPPLRDMDAHFDMSGGKVSVDIKTATSYFPSGRMVKIDSGRLGLENVYVKPLMADIDIAVSGAADGVAELVSFKPMRALQRVGFAPEDFSGTVHGTAQVRLGLIADQKPPEPVWKANLQLQGVDVAKPFGDRKISNIDGTLDVDPRAARLQAKAGIDGVPMEIAMTEPVDSDSDVARERVVKATLDNAARAKLVPGLDDMVDGPVVVQLTRLDEKRQAVSVDLKSANLMVPWIGWSKGQGINAKATFETTEADNGETDINKFVLDGDGFGAKGSLATGKDGLISADFARLQFTPGDDFALTLRSAKGAYDVNISGKSADFRSLLAKMKSDGPAGFGGAAGGGKAGGGGADSNLNLRLQAKLDRVVGFGDEAMSNVSLTYSSRAGKTTGLDVSAVTDTGQALVSKLRKPEGLSEISVTSSDAGALSRFINLYDHMVGGLLNLKLAEGANGIWNGSLDIRNFQVENEQRLQSIVSTPTGANGQSLNSAVKRNIDVSTARFQRAFARLVYSDSALRIENGIVRGEQVGATLQGTVRDADGRIDMTGTFMPAYGLNRLFAELPVIGVLLGNGRDRGLLGITFKLSGATEQPKLTINPLSIIAPGVFRQIFEFR</sequence>
<keyword evidence="1" id="KW-0812">Transmembrane</keyword>
<keyword evidence="3" id="KW-1185">Reference proteome</keyword>
<comment type="caution">
    <text evidence="2">The sequence shown here is derived from an EMBL/GenBank/DDBJ whole genome shotgun (WGS) entry which is preliminary data.</text>
</comment>
<reference evidence="2 3" key="1">
    <citation type="submission" date="2020-02" db="EMBL/GenBank/DDBJ databases">
        <title>Genome sequence of the type strain CCBAU10050 of Rhizobium daejeonense.</title>
        <authorList>
            <person name="Gao J."/>
            <person name="Sun J."/>
        </authorList>
    </citation>
    <scope>NUCLEOTIDE SEQUENCE [LARGE SCALE GENOMIC DNA]</scope>
    <source>
        <strain evidence="2 3">CCBAU10050</strain>
    </source>
</reference>
<gene>
    <name evidence="2" type="ORF">G6N76_05045</name>
</gene>
<protein>
    <submittedName>
        <fullName evidence="2">AsmA-like C-terminal region-containing protein</fullName>
    </submittedName>
</protein>
<accession>A0A6M1S1P8</accession>
<organism evidence="2 3">
    <name type="scientific">Rhizobium daejeonense</name>
    <dbReference type="NCBI Taxonomy" id="240521"/>
    <lineage>
        <taxon>Bacteria</taxon>
        <taxon>Pseudomonadati</taxon>
        <taxon>Pseudomonadota</taxon>
        <taxon>Alphaproteobacteria</taxon>
        <taxon>Hyphomicrobiales</taxon>
        <taxon>Rhizobiaceae</taxon>
        <taxon>Rhizobium/Agrobacterium group</taxon>
        <taxon>Rhizobium</taxon>
    </lineage>
</organism>
<evidence type="ECO:0000313" key="3">
    <source>
        <dbReference type="Proteomes" id="UP000477849"/>
    </source>
</evidence>
<dbReference type="Proteomes" id="UP000477849">
    <property type="component" value="Unassembled WGS sequence"/>
</dbReference>
<feature type="transmembrane region" description="Helical" evidence="1">
    <location>
        <begin position="48"/>
        <end position="67"/>
    </location>
</feature>
<dbReference type="RefSeq" id="WP_163899381.1">
    <property type="nucleotide sequence ID" value="NZ_CP048427.1"/>
</dbReference>
<evidence type="ECO:0000256" key="1">
    <source>
        <dbReference type="SAM" id="Phobius"/>
    </source>
</evidence>
<evidence type="ECO:0000313" key="2">
    <source>
        <dbReference type="EMBL" id="NGO63030.1"/>
    </source>
</evidence>
<name>A0A6M1S1P8_9HYPH</name>
<keyword evidence="1" id="KW-1133">Transmembrane helix</keyword>